<organism evidence="2 3">
    <name type="scientific">Trifolium subterraneum</name>
    <name type="common">Subterranean clover</name>
    <dbReference type="NCBI Taxonomy" id="3900"/>
    <lineage>
        <taxon>Eukaryota</taxon>
        <taxon>Viridiplantae</taxon>
        <taxon>Streptophyta</taxon>
        <taxon>Embryophyta</taxon>
        <taxon>Tracheophyta</taxon>
        <taxon>Spermatophyta</taxon>
        <taxon>Magnoliopsida</taxon>
        <taxon>eudicotyledons</taxon>
        <taxon>Gunneridae</taxon>
        <taxon>Pentapetalae</taxon>
        <taxon>rosids</taxon>
        <taxon>fabids</taxon>
        <taxon>Fabales</taxon>
        <taxon>Fabaceae</taxon>
        <taxon>Papilionoideae</taxon>
        <taxon>50 kb inversion clade</taxon>
        <taxon>NPAAA clade</taxon>
        <taxon>Hologalegina</taxon>
        <taxon>IRL clade</taxon>
        <taxon>Trifolieae</taxon>
        <taxon>Trifolium</taxon>
    </lineage>
</organism>
<evidence type="ECO:0000256" key="1">
    <source>
        <dbReference type="SAM" id="MobiDB-lite"/>
    </source>
</evidence>
<evidence type="ECO:0000313" key="3">
    <source>
        <dbReference type="Proteomes" id="UP000242715"/>
    </source>
</evidence>
<reference evidence="3" key="1">
    <citation type="journal article" date="2017" name="Front. Plant Sci.">
        <title>Climate Clever Clovers: New Paradigm to Reduce the Environmental Footprint of Ruminants by Breeding Low Methanogenic Forages Utilizing Haplotype Variation.</title>
        <authorList>
            <person name="Kaur P."/>
            <person name="Appels R."/>
            <person name="Bayer P.E."/>
            <person name="Keeble-Gagnere G."/>
            <person name="Wang J."/>
            <person name="Hirakawa H."/>
            <person name="Shirasawa K."/>
            <person name="Vercoe P."/>
            <person name="Stefanova K."/>
            <person name="Durmic Z."/>
            <person name="Nichols P."/>
            <person name="Revell C."/>
            <person name="Isobe S.N."/>
            <person name="Edwards D."/>
            <person name="Erskine W."/>
        </authorList>
    </citation>
    <scope>NUCLEOTIDE SEQUENCE [LARGE SCALE GENOMIC DNA]</scope>
    <source>
        <strain evidence="3">cv. Daliak</strain>
    </source>
</reference>
<feature type="non-terminal residue" evidence="2">
    <location>
        <position position="95"/>
    </location>
</feature>
<feature type="compositionally biased region" description="Gly residues" evidence="1">
    <location>
        <begin position="50"/>
        <end position="60"/>
    </location>
</feature>
<protein>
    <submittedName>
        <fullName evidence="2">Uncharacterized protein</fullName>
    </submittedName>
</protein>
<dbReference type="Proteomes" id="UP000242715">
    <property type="component" value="Unassembled WGS sequence"/>
</dbReference>
<feature type="region of interest" description="Disordered" evidence="1">
    <location>
        <begin position="36"/>
        <end position="95"/>
    </location>
</feature>
<accession>A0A2Z6NTR2</accession>
<dbReference type="EMBL" id="DF974325">
    <property type="protein sequence ID" value="GAU47541.1"/>
    <property type="molecule type" value="Genomic_DNA"/>
</dbReference>
<proteinExistence type="predicted"/>
<keyword evidence="3" id="KW-1185">Reference proteome</keyword>
<evidence type="ECO:0000313" key="2">
    <source>
        <dbReference type="EMBL" id="GAU47541.1"/>
    </source>
</evidence>
<gene>
    <name evidence="2" type="ORF">TSUD_94460</name>
</gene>
<dbReference type="AlphaFoldDB" id="A0A2Z6NTR2"/>
<sequence length="95" mass="9785">MVWQINFFRRQLIMLVELELIVPLFFKMDPVFNPTLSAGTPSTGSPGSTPGTGTGTGTGTTAGSPTVFGISPTSTIGVNGDPSAAGMSYMKGINT</sequence>
<name>A0A2Z6NTR2_TRISU</name>
<feature type="compositionally biased region" description="Low complexity" evidence="1">
    <location>
        <begin position="36"/>
        <end position="49"/>
    </location>
</feature>